<keyword evidence="2" id="KW-1185">Reference proteome</keyword>
<organism evidence="2 3">
    <name type="scientific">Nicotiana sylvestris</name>
    <name type="common">Wood tobacco</name>
    <name type="synonym">South American tobacco</name>
    <dbReference type="NCBI Taxonomy" id="4096"/>
    <lineage>
        <taxon>Eukaryota</taxon>
        <taxon>Viridiplantae</taxon>
        <taxon>Streptophyta</taxon>
        <taxon>Embryophyta</taxon>
        <taxon>Tracheophyta</taxon>
        <taxon>Spermatophyta</taxon>
        <taxon>Magnoliopsida</taxon>
        <taxon>eudicotyledons</taxon>
        <taxon>Gunneridae</taxon>
        <taxon>Pentapetalae</taxon>
        <taxon>asterids</taxon>
        <taxon>lamiids</taxon>
        <taxon>Solanales</taxon>
        <taxon>Solanaceae</taxon>
        <taxon>Nicotianoideae</taxon>
        <taxon>Nicotianeae</taxon>
        <taxon>Nicotiana</taxon>
    </lineage>
</organism>
<evidence type="ECO:0000313" key="2">
    <source>
        <dbReference type="Proteomes" id="UP000189701"/>
    </source>
</evidence>
<protein>
    <submittedName>
        <fullName evidence="3">Uncharacterized protein LOC104244876</fullName>
    </submittedName>
</protein>
<evidence type="ECO:0000256" key="1">
    <source>
        <dbReference type="SAM" id="SignalP"/>
    </source>
</evidence>
<dbReference type="RefSeq" id="XP_009798697.1">
    <property type="nucleotide sequence ID" value="XM_009800395.1"/>
</dbReference>
<accession>A0A1U7Y3I9</accession>
<feature type="chain" id="PRO_5010581892" evidence="1">
    <location>
        <begin position="18"/>
        <end position="135"/>
    </location>
</feature>
<gene>
    <name evidence="3" type="primary">LOC104244876</name>
</gene>
<name>A0A1U7Y3I9_NICSY</name>
<dbReference type="AlphaFoldDB" id="A0A1U7Y3I9"/>
<proteinExistence type="predicted"/>
<keyword evidence="1" id="KW-0732">Signal</keyword>
<reference evidence="2" key="1">
    <citation type="journal article" date="2013" name="Genome Biol.">
        <title>Reference genomes and transcriptomes of Nicotiana sylvestris and Nicotiana tomentosiformis.</title>
        <authorList>
            <person name="Sierro N."/>
            <person name="Battey J.N."/>
            <person name="Ouadi S."/>
            <person name="Bovet L."/>
            <person name="Goepfert S."/>
            <person name="Bakaher N."/>
            <person name="Peitsch M.C."/>
            <person name="Ivanov N.V."/>
        </authorList>
    </citation>
    <scope>NUCLEOTIDE SEQUENCE [LARGE SCALE GENOMIC DNA]</scope>
</reference>
<feature type="signal peptide" evidence="1">
    <location>
        <begin position="1"/>
        <end position="17"/>
    </location>
</feature>
<dbReference type="Proteomes" id="UP000189701">
    <property type="component" value="Unplaced"/>
</dbReference>
<reference evidence="3" key="2">
    <citation type="submission" date="2025-08" db="UniProtKB">
        <authorList>
            <consortium name="RefSeq"/>
        </authorList>
    </citation>
    <scope>IDENTIFICATION</scope>
    <source>
        <tissue evidence="3">Leaf</tissue>
    </source>
</reference>
<sequence>MAFFTALIWNFFPSCLSVFFLGLSTCENIFESMKICQLGTMEEIDLYRKTSKSCPLTIFGEGIMDFRCDSWCNVMREIHWFGLSFLRQHIQAYQVPLVSVDLSSSGRFKGSLSSCRRSQPRASSLILLFCVLDLY</sequence>
<evidence type="ECO:0000313" key="3">
    <source>
        <dbReference type="RefSeq" id="XP_009798697.1"/>
    </source>
</evidence>